<evidence type="ECO:0000313" key="3">
    <source>
        <dbReference type="Proteomes" id="UP001604277"/>
    </source>
</evidence>
<reference evidence="3" key="1">
    <citation type="submission" date="2024-07" db="EMBL/GenBank/DDBJ databases">
        <title>Two chromosome-level genome assemblies of Korean endemic species Abeliophyllum distichum and Forsythia ovata (Oleaceae).</title>
        <authorList>
            <person name="Jang H."/>
        </authorList>
    </citation>
    <scope>NUCLEOTIDE SEQUENCE [LARGE SCALE GENOMIC DNA]</scope>
</reference>
<dbReference type="Proteomes" id="UP001604277">
    <property type="component" value="Unassembled WGS sequence"/>
</dbReference>
<keyword evidence="3" id="KW-1185">Reference proteome</keyword>
<protein>
    <submittedName>
        <fullName evidence="2">Uncharacterized protein</fullName>
    </submittedName>
</protein>
<evidence type="ECO:0000256" key="1">
    <source>
        <dbReference type="SAM" id="MobiDB-lite"/>
    </source>
</evidence>
<accession>A0ABD1SPZ3</accession>
<evidence type="ECO:0000313" key="2">
    <source>
        <dbReference type="EMBL" id="KAL2502408.1"/>
    </source>
</evidence>
<proteinExistence type="predicted"/>
<feature type="region of interest" description="Disordered" evidence="1">
    <location>
        <begin position="48"/>
        <end position="72"/>
    </location>
</feature>
<dbReference type="EMBL" id="JBFOLJ010000010">
    <property type="protein sequence ID" value="KAL2502408.1"/>
    <property type="molecule type" value="Genomic_DNA"/>
</dbReference>
<comment type="caution">
    <text evidence="2">The sequence shown here is derived from an EMBL/GenBank/DDBJ whole genome shotgun (WGS) entry which is preliminary data.</text>
</comment>
<sequence>MIGSYWHNGEHATLVVDNLINGRFNAIKDSFGTAIRSFDHAGYKSRDVHEWQESKGESQQANPQNRPPQYFSENLSHTEIEQALQEDFSLHHIKPYQLVYTPGGMDSFGRLHDRAKDVIKATKLLSETLKLKANLNNLRTIRDQKYENE</sequence>
<dbReference type="AlphaFoldDB" id="A0ABD1SPZ3"/>
<organism evidence="2 3">
    <name type="scientific">Forsythia ovata</name>
    <dbReference type="NCBI Taxonomy" id="205694"/>
    <lineage>
        <taxon>Eukaryota</taxon>
        <taxon>Viridiplantae</taxon>
        <taxon>Streptophyta</taxon>
        <taxon>Embryophyta</taxon>
        <taxon>Tracheophyta</taxon>
        <taxon>Spermatophyta</taxon>
        <taxon>Magnoliopsida</taxon>
        <taxon>eudicotyledons</taxon>
        <taxon>Gunneridae</taxon>
        <taxon>Pentapetalae</taxon>
        <taxon>asterids</taxon>
        <taxon>lamiids</taxon>
        <taxon>Lamiales</taxon>
        <taxon>Oleaceae</taxon>
        <taxon>Forsythieae</taxon>
        <taxon>Forsythia</taxon>
    </lineage>
</organism>
<name>A0ABD1SPZ3_9LAMI</name>
<gene>
    <name evidence="2" type="ORF">Fot_36256</name>
</gene>